<dbReference type="RefSeq" id="WP_208667593.1">
    <property type="nucleotide sequence ID" value="NZ_CP024767.1"/>
</dbReference>
<evidence type="ECO:0000259" key="2">
    <source>
        <dbReference type="Pfam" id="PF13472"/>
    </source>
</evidence>
<keyword evidence="1" id="KW-0732">Signal</keyword>
<keyword evidence="4" id="KW-1185">Reference proteome</keyword>
<dbReference type="PANTHER" id="PTHR30383:SF5">
    <property type="entry name" value="SGNH HYDROLASE-TYPE ESTERASE DOMAIN-CONTAINING PROTEIN"/>
    <property type="match status" value="1"/>
</dbReference>
<dbReference type="InterPro" id="IPR013830">
    <property type="entry name" value="SGNH_hydro"/>
</dbReference>
<evidence type="ECO:0000313" key="4">
    <source>
        <dbReference type="Proteomes" id="UP000291121"/>
    </source>
</evidence>
<evidence type="ECO:0000256" key="1">
    <source>
        <dbReference type="SAM" id="SignalP"/>
    </source>
</evidence>
<dbReference type="Gene3D" id="3.40.50.1110">
    <property type="entry name" value="SGNH hydrolase"/>
    <property type="match status" value="1"/>
</dbReference>
<feature type="domain" description="SGNH hydrolase-type esterase" evidence="2">
    <location>
        <begin position="143"/>
        <end position="311"/>
    </location>
</feature>
<dbReference type="EMBL" id="CP024767">
    <property type="protein sequence ID" value="QAY85411.1"/>
    <property type="molecule type" value="Genomic_DNA"/>
</dbReference>
<dbReference type="Proteomes" id="UP000291121">
    <property type="component" value="Chromosome"/>
</dbReference>
<accession>A0A4P6GIU9</accession>
<dbReference type="GO" id="GO:0004622">
    <property type="term" value="F:phosphatidylcholine lysophospholipase activity"/>
    <property type="evidence" value="ECO:0007669"/>
    <property type="project" value="TreeGrafter"/>
</dbReference>
<feature type="signal peptide" evidence="1">
    <location>
        <begin position="1"/>
        <end position="21"/>
    </location>
</feature>
<dbReference type="AlphaFoldDB" id="A0A4P6GIU9"/>
<dbReference type="Pfam" id="PF13472">
    <property type="entry name" value="Lipase_GDSL_2"/>
    <property type="match status" value="1"/>
</dbReference>
<proteinExistence type="predicted"/>
<dbReference type="InterPro" id="IPR051532">
    <property type="entry name" value="Ester_Hydrolysis_Enzymes"/>
</dbReference>
<protein>
    <recommendedName>
        <fullName evidence="2">SGNH hydrolase-type esterase domain-containing protein</fullName>
    </recommendedName>
</protein>
<dbReference type="PROSITE" id="PS51257">
    <property type="entry name" value="PROKAR_LIPOPROTEIN"/>
    <property type="match status" value="1"/>
</dbReference>
<feature type="chain" id="PRO_5021010863" description="SGNH hydrolase-type esterase domain-containing protein" evidence="1">
    <location>
        <begin position="22"/>
        <end position="331"/>
    </location>
</feature>
<name>A0A4P6GIU9_9PSED</name>
<gene>
    <name evidence="3" type="ORF">CUN61_16045</name>
</gene>
<organism evidence="3 4">
    <name type="scientific">Pseudomonas arsenicoxydans</name>
    <dbReference type="NCBI Taxonomy" id="702115"/>
    <lineage>
        <taxon>Bacteria</taxon>
        <taxon>Pseudomonadati</taxon>
        <taxon>Pseudomonadota</taxon>
        <taxon>Gammaproteobacteria</taxon>
        <taxon>Pseudomonadales</taxon>
        <taxon>Pseudomonadaceae</taxon>
        <taxon>Pseudomonas</taxon>
    </lineage>
</organism>
<sequence>MRFYACLVLFFVSLSCFSAQQCTLQVSSTAKSLYAFGYVNFDEFEESSIWFSPSVGNIVPSNPQEISPTSFNYNTLYRLTDQFGGAWYFRFSGEWFDSGNTQRTAFYSVQWSGGQRPTAPGRYLIESVDSIRTQLGALSLTTIGDSMTWFGDAQSLRCYLSAYLPNYKFTGRYTDSFGFGHEGHGGDATSDIIARLPGMAVSDAYFLLIGANDNLSPVDATSRNIGVITDNLLAKNKNAKIYIGTLPPRGDEYADSSVSRNAAIRGWYSTYKNNNSVTLIDINEAMNSVPSPVLRFISPDRIHPNLIGHDLIAQMVSSAVKSQGVTCGAAY</sequence>
<dbReference type="SUPFAM" id="SSF52266">
    <property type="entry name" value="SGNH hydrolase"/>
    <property type="match status" value="1"/>
</dbReference>
<dbReference type="CDD" id="cd00229">
    <property type="entry name" value="SGNH_hydrolase"/>
    <property type="match status" value="1"/>
</dbReference>
<evidence type="ECO:0000313" key="3">
    <source>
        <dbReference type="EMBL" id="QAY85411.1"/>
    </source>
</evidence>
<dbReference type="InterPro" id="IPR036514">
    <property type="entry name" value="SGNH_hydro_sf"/>
</dbReference>
<dbReference type="PANTHER" id="PTHR30383">
    <property type="entry name" value="THIOESTERASE 1/PROTEASE 1/LYSOPHOSPHOLIPASE L1"/>
    <property type="match status" value="1"/>
</dbReference>
<reference evidence="3 4" key="1">
    <citation type="submission" date="2017-11" db="EMBL/GenBank/DDBJ databases">
        <title>Genome sequence of Pseudomonas arsenicoxydans ACM1.</title>
        <authorList>
            <person name="Nascimento F.X."/>
        </authorList>
    </citation>
    <scope>NUCLEOTIDE SEQUENCE [LARGE SCALE GENOMIC DNA]</scope>
    <source>
        <strain evidence="3 4">ACM1</strain>
    </source>
</reference>